<proteinExistence type="predicted"/>
<reference evidence="1" key="1">
    <citation type="submission" date="2023-08" db="EMBL/GenBank/DDBJ databases">
        <title>Draft sequence of the Babesia gibsoni genome.</title>
        <authorList>
            <person name="Yamagishi J.Y."/>
            <person name="Xuan X.X."/>
        </authorList>
    </citation>
    <scope>NUCLEOTIDE SEQUENCE</scope>
    <source>
        <strain evidence="1">Azabu</strain>
    </source>
</reference>
<dbReference type="Proteomes" id="UP001230268">
    <property type="component" value="Unassembled WGS sequence"/>
</dbReference>
<keyword evidence="2" id="KW-1185">Reference proteome</keyword>
<dbReference type="AlphaFoldDB" id="A0AAD8LJB8"/>
<organism evidence="1 2">
    <name type="scientific">Babesia gibsoni</name>
    <dbReference type="NCBI Taxonomy" id="33632"/>
    <lineage>
        <taxon>Eukaryota</taxon>
        <taxon>Sar</taxon>
        <taxon>Alveolata</taxon>
        <taxon>Apicomplexa</taxon>
        <taxon>Aconoidasida</taxon>
        <taxon>Piroplasmida</taxon>
        <taxon>Babesiidae</taxon>
        <taxon>Babesia</taxon>
    </lineage>
</organism>
<gene>
    <name evidence="1" type="ORF">BgAZ_300160</name>
</gene>
<dbReference type="EMBL" id="JAVEPI010000003">
    <property type="protein sequence ID" value="KAK1442498.1"/>
    <property type="molecule type" value="Genomic_DNA"/>
</dbReference>
<evidence type="ECO:0000313" key="1">
    <source>
        <dbReference type="EMBL" id="KAK1442498.1"/>
    </source>
</evidence>
<protein>
    <recommendedName>
        <fullName evidence="3">C3H1-type domain-containing protein</fullName>
    </recommendedName>
</protein>
<evidence type="ECO:0000313" key="2">
    <source>
        <dbReference type="Proteomes" id="UP001230268"/>
    </source>
</evidence>
<evidence type="ECO:0008006" key="3">
    <source>
        <dbReference type="Google" id="ProtNLM"/>
    </source>
</evidence>
<sequence length="731" mass="81368">MEKVFGSISFEPHSDFISNAFASNKPSPYTSLSSLYDFEVLPNSFTRQTTLDEFHTVTTGRSSISIADSVDTTHIENPQEGSWSNVAELNTPRQANPINGSEQQDAKLLKVIKSILAYNILDIYRNYVDEIFITDLGSVNVKYGNGKVTLDMEDFRVRVFSVLRRCLANNTESNIVRIFEALREKYDVKLVEDIPSLGSITHSSGYCKPCVFANKVVNSCKNGLECNFCHFQHKITRRKSAAKENQDASKQAKVNEIAQNFVCHSPSVLRKCQSMEPSPIDVVRQTSAFLERAASYTPAETLGGFSMDSIDSQRDSSNGLFHDYSNAQADELGIDLMQEAVVARCLGFLELESRQRMEDTSTRIPSERNVEDIRNRVQAGVHMCVILMTMMSIGLYASTVVLRDPNEAAGNAEQDDGYITLMPQRIAPFKNLDAMDQTTRLYVHKSLTLPRTNFNIANLTSTVNVEPSRIVGIEYSTTLVWTSDADRAMNFQPTPDVYGLAGLYVSSQGGSVKYTALVRMNRSICQGRETSWTCQRNDNHASFDNDYCVIIMESHSLQGLLAAVKTAVSNGVVDMDENIVRGAYCGNPLLQRVAAGGNNVFMLNHKHNTENPSKDYYLCKYNTATDEVSQCIDLANKAVGYKRPLALLYDNVTDSVVSVQYSTQDKLNILVFEGQALNLKALFRPLPSPSGFLLHSEFLEGNIVFHGDLSLYEPDAILNLESGQDITVRPM</sequence>
<comment type="caution">
    <text evidence="1">The sequence shown here is derived from an EMBL/GenBank/DDBJ whole genome shotgun (WGS) entry which is preliminary data.</text>
</comment>
<name>A0AAD8LJB8_BABGI</name>
<accession>A0AAD8LJB8</accession>